<dbReference type="STRING" id="1886670.PTI45_02127"/>
<dbReference type="GO" id="GO:0003677">
    <property type="term" value="F:DNA binding"/>
    <property type="evidence" value="ECO:0007669"/>
    <property type="project" value="InterPro"/>
</dbReference>
<reference evidence="3 4" key="1">
    <citation type="submission" date="2016-08" db="EMBL/GenBank/DDBJ databases">
        <title>Genome sequencing of Paenibacillus sp. TI45-13ar, isolated from Korean traditional nuruk.</title>
        <authorList>
            <person name="Kim S.-J."/>
        </authorList>
    </citation>
    <scope>NUCLEOTIDE SEQUENCE [LARGE SCALE GENOMIC DNA]</scope>
    <source>
        <strain evidence="3 4">TI45-13ar</strain>
    </source>
</reference>
<keyword evidence="1" id="KW-0472">Membrane</keyword>
<comment type="caution">
    <text evidence="3">The sequence shown here is derived from an EMBL/GenBank/DDBJ whole genome shotgun (WGS) entry which is preliminary data.</text>
</comment>
<evidence type="ECO:0000259" key="2">
    <source>
        <dbReference type="Pfam" id="PF04471"/>
    </source>
</evidence>
<dbReference type="AlphaFoldDB" id="A0A1E3L5N5"/>
<dbReference type="EMBL" id="MDER01000037">
    <property type="protein sequence ID" value="ODP28485.1"/>
    <property type="molecule type" value="Genomic_DNA"/>
</dbReference>
<gene>
    <name evidence="3" type="ORF">PTI45_02127</name>
</gene>
<dbReference type="GO" id="GO:0015666">
    <property type="term" value="F:restriction endodeoxyribonuclease activity"/>
    <property type="evidence" value="ECO:0007669"/>
    <property type="project" value="TreeGrafter"/>
</dbReference>
<dbReference type="GO" id="GO:0009307">
    <property type="term" value="P:DNA restriction-modification system"/>
    <property type="evidence" value="ECO:0007669"/>
    <property type="project" value="InterPro"/>
</dbReference>
<dbReference type="SUPFAM" id="SSF52980">
    <property type="entry name" value="Restriction endonuclease-like"/>
    <property type="match status" value="1"/>
</dbReference>
<accession>A0A1E3L5N5</accession>
<dbReference type="RefSeq" id="WP_069327555.1">
    <property type="nucleotide sequence ID" value="NZ_MDER01000037.1"/>
</dbReference>
<evidence type="ECO:0000313" key="4">
    <source>
        <dbReference type="Proteomes" id="UP000094578"/>
    </source>
</evidence>
<keyword evidence="1" id="KW-1133">Transmembrane helix</keyword>
<dbReference type="InterPro" id="IPR007560">
    <property type="entry name" value="Restrct_endonuc_IV_Mrr"/>
</dbReference>
<proteinExistence type="predicted"/>
<feature type="domain" description="Restriction endonuclease type IV Mrr" evidence="2">
    <location>
        <begin position="55"/>
        <end position="168"/>
    </location>
</feature>
<keyword evidence="4" id="KW-1185">Reference proteome</keyword>
<dbReference type="InterPro" id="IPR052906">
    <property type="entry name" value="Type_IV_Methyl-Rstrct_Enzyme"/>
</dbReference>
<dbReference type="PANTHER" id="PTHR30015:SF6">
    <property type="entry name" value="SLL1429 PROTEIN"/>
    <property type="match status" value="1"/>
</dbReference>
<dbReference type="Gene3D" id="3.40.1350.10">
    <property type="match status" value="1"/>
</dbReference>
<dbReference type="InterPro" id="IPR011335">
    <property type="entry name" value="Restrct_endonuc-II-like"/>
</dbReference>
<dbReference type="PANTHER" id="PTHR30015">
    <property type="entry name" value="MRR RESTRICTION SYSTEM PROTEIN"/>
    <property type="match status" value="1"/>
</dbReference>
<sequence length="210" mass="24450">MNINQIFDQYSLGIYALIAVVILLIIILTIKSLSRRRARIRRQQLDPYRITMQDIDQMEGSEFERYLYRLFTELGYEDTYKTQSSGDFGADLVFTDREGIRNVLQAKCYAEHNKIGLSAVQEIYSSMRYYEAEKCIVLTSSYFTKACETLAGVNAVTLLDRSDLIQLIEDFKSNDHEEAMNIIESEPQILLSPWKQSTNQRQSQRTRKSR</sequence>
<protein>
    <recommendedName>
        <fullName evidence="2">Restriction endonuclease type IV Mrr domain-containing protein</fullName>
    </recommendedName>
</protein>
<organism evidence="3 4">
    <name type="scientific">Paenibacillus nuruki</name>
    <dbReference type="NCBI Taxonomy" id="1886670"/>
    <lineage>
        <taxon>Bacteria</taxon>
        <taxon>Bacillati</taxon>
        <taxon>Bacillota</taxon>
        <taxon>Bacilli</taxon>
        <taxon>Bacillales</taxon>
        <taxon>Paenibacillaceae</taxon>
        <taxon>Paenibacillus</taxon>
    </lineage>
</organism>
<dbReference type="Pfam" id="PF04471">
    <property type="entry name" value="Mrr_cat"/>
    <property type="match status" value="1"/>
</dbReference>
<evidence type="ECO:0000256" key="1">
    <source>
        <dbReference type="SAM" id="Phobius"/>
    </source>
</evidence>
<dbReference type="Proteomes" id="UP000094578">
    <property type="component" value="Unassembled WGS sequence"/>
</dbReference>
<dbReference type="InterPro" id="IPR011856">
    <property type="entry name" value="tRNA_endonuc-like_dom_sf"/>
</dbReference>
<feature type="transmembrane region" description="Helical" evidence="1">
    <location>
        <begin position="12"/>
        <end position="33"/>
    </location>
</feature>
<keyword evidence="1" id="KW-0812">Transmembrane</keyword>
<evidence type="ECO:0000313" key="3">
    <source>
        <dbReference type="EMBL" id="ODP28485.1"/>
    </source>
</evidence>
<name>A0A1E3L5N5_9BACL</name>